<name>A0ACC1K246_9FUNG</name>
<gene>
    <name evidence="1" type="ORF">IWQ57_002035</name>
</gene>
<comment type="caution">
    <text evidence="1">The sequence shown here is derived from an EMBL/GenBank/DDBJ whole genome shotgun (WGS) entry which is preliminary data.</text>
</comment>
<accession>A0ACC1K246</accession>
<evidence type="ECO:0000313" key="1">
    <source>
        <dbReference type="EMBL" id="KAJ2771822.1"/>
    </source>
</evidence>
<protein>
    <submittedName>
        <fullName evidence="1">Uncharacterized protein</fullName>
    </submittedName>
</protein>
<sequence length="392" mass="39596">MRVASAVLSAALAGLAAAHISVISPCPRYSPIGENCPAIPPGEVADTGDKAINGPISSVELGGTMPLCRHTTPFATPAAVWTAGQAVQIKFNPSAAIHSGGNCQFSISYDNGATFAVIHEELQYCFLGAKPSGLTNTPSILQYTFNLPSDLPSSDKAVFAWTWVNASGNREFYMNCVDVAIKGGASKSYTGRKMVVANYPGYPTIPEFNGDYNTGMEHYVGAPNVTVSPGGSSSPLAPPAGASGTDYNTSPATATPPAATTSLAGYSSASAPPQGIVGYLSSYWGAKSHSTPTGDHNMTPTAGAGVPTGVHSMYTGAAAPADDYRAMPEAAYAGAVTTTDGVLTDMPSPLSSDYAAPGAQAFTSRAPAAADYAAPTAAAGAYSDAGAAPVSS</sequence>
<evidence type="ECO:0000313" key="2">
    <source>
        <dbReference type="Proteomes" id="UP001140234"/>
    </source>
</evidence>
<proteinExistence type="predicted"/>
<reference evidence="1" key="1">
    <citation type="submission" date="2022-07" db="EMBL/GenBank/DDBJ databases">
        <title>Phylogenomic reconstructions and comparative analyses of Kickxellomycotina fungi.</title>
        <authorList>
            <person name="Reynolds N.K."/>
            <person name="Stajich J.E."/>
            <person name="Barry K."/>
            <person name="Grigoriev I.V."/>
            <person name="Crous P."/>
            <person name="Smith M.E."/>
        </authorList>
    </citation>
    <scope>NUCLEOTIDE SEQUENCE</scope>
    <source>
        <strain evidence="1">CBS 109366</strain>
    </source>
</reference>
<organism evidence="1 2">
    <name type="scientific">Coemansia nantahalensis</name>
    <dbReference type="NCBI Taxonomy" id="2789366"/>
    <lineage>
        <taxon>Eukaryota</taxon>
        <taxon>Fungi</taxon>
        <taxon>Fungi incertae sedis</taxon>
        <taxon>Zoopagomycota</taxon>
        <taxon>Kickxellomycotina</taxon>
        <taxon>Kickxellomycetes</taxon>
        <taxon>Kickxellales</taxon>
        <taxon>Kickxellaceae</taxon>
        <taxon>Coemansia</taxon>
    </lineage>
</organism>
<keyword evidence="2" id="KW-1185">Reference proteome</keyword>
<dbReference type="Proteomes" id="UP001140234">
    <property type="component" value="Unassembled WGS sequence"/>
</dbReference>
<dbReference type="EMBL" id="JANBUJ010000472">
    <property type="protein sequence ID" value="KAJ2771822.1"/>
    <property type="molecule type" value="Genomic_DNA"/>
</dbReference>